<evidence type="ECO:0000313" key="2">
    <source>
        <dbReference type="EMBL" id="KAA5541464.1"/>
    </source>
</evidence>
<proteinExistence type="predicted"/>
<dbReference type="InterPro" id="IPR025334">
    <property type="entry name" value="DUF4240"/>
</dbReference>
<name>A0A5M6D1U8_9BACT</name>
<dbReference type="EMBL" id="VWOX01000010">
    <property type="protein sequence ID" value="KAA5541464.1"/>
    <property type="molecule type" value="Genomic_DNA"/>
</dbReference>
<dbReference type="Pfam" id="PF14024">
    <property type="entry name" value="DUF4240"/>
    <property type="match status" value="1"/>
</dbReference>
<gene>
    <name evidence="2" type="ORF">FYK55_18045</name>
</gene>
<accession>A0A5M6D1U8</accession>
<dbReference type="RefSeq" id="WP_150077850.1">
    <property type="nucleotide sequence ID" value="NZ_VWOX01000010.1"/>
</dbReference>
<dbReference type="AlphaFoldDB" id="A0A5M6D1U8"/>
<comment type="caution">
    <text evidence="2">The sequence shown here is derived from an EMBL/GenBank/DDBJ whole genome shotgun (WGS) entry which is preliminary data.</text>
</comment>
<dbReference type="Proteomes" id="UP000324479">
    <property type="component" value="Unassembled WGS sequence"/>
</dbReference>
<organism evidence="2 3">
    <name type="scientific">Roseiconus nitratireducens</name>
    <dbReference type="NCBI Taxonomy" id="2605748"/>
    <lineage>
        <taxon>Bacteria</taxon>
        <taxon>Pseudomonadati</taxon>
        <taxon>Planctomycetota</taxon>
        <taxon>Planctomycetia</taxon>
        <taxon>Pirellulales</taxon>
        <taxon>Pirellulaceae</taxon>
        <taxon>Roseiconus</taxon>
    </lineage>
</organism>
<keyword evidence="3" id="KW-1185">Reference proteome</keyword>
<evidence type="ECO:0000313" key="3">
    <source>
        <dbReference type="Proteomes" id="UP000324479"/>
    </source>
</evidence>
<reference evidence="2 3" key="1">
    <citation type="submission" date="2019-08" db="EMBL/GenBank/DDBJ databases">
        <authorList>
            <person name="Dhanesh K."/>
            <person name="Kumar G."/>
            <person name="Sasikala C."/>
            <person name="Venkata Ramana C."/>
        </authorList>
    </citation>
    <scope>NUCLEOTIDE SEQUENCE [LARGE SCALE GENOMIC DNA]</scope>
    <source>
        <strain evidence="2 3">JC645</strain>
    </source>
</reference>
<protein>
    <submittedName>
        <fullName evidence="2">DUF4240 domain-containing protein</fullName>
    </submittedName>
</protein>
<sequence length="188" mass="21564">MAMNNGSKASMDESTFWAIIESAGSPDRCSPDEQCERITEALASLSQSELVGFENRRNELLHRAYTWPMIKACFVVLSYVSDDVFEDFRHWLILNGRERFEAAVKDPDSMADFIDVEDPAEEISGEPLLFVVDNAWHGDIEEIEEQVEFPEPPDISDDWPPKETLQAEFPKLFEGFWDEDRISEIHGD</sequence>
<feature type="domain" description="DUF4240" evidence="1">
    <location>
        <begin position="11"/>
        <end position="136"/>
    </location>
</feature>
<evidence type="ECO:0000259" key="1">
    <source>
        <dbReference type="Pfam" id="PF14024"/>
    </source>
</evidence>